<evidence type="ECO:0000256" key="3">
    <source>
        <dbReference type="ARBA" id="ARBA00006105"/>
    </source>
</evidence>
<dbReference type="RefSeq" id="XP_066832487.1">
    <property type="nucleotide sequence ID" value="XM_066975893.1"/>
</dbReference>
<evidence type="ECO:0000313" key="13">
    <source>
        <dbReference type="Proteomes" id="UP001497383"/>
    </source>
</evidence>
<dbReference type="Pfam" id="PF00970">
    <property type="entry name" value="FAD_binding_6"/>
    <property type="match status" value="1"/>
</dbReference>
<dbReference type="Proteomes" id="UP001497383">
    <property type="component" value="Chromosome 7"/>
</dbReference>
<proteinExistence type="inferred from homology"/>
<reference evidence="12 13" key="1">
    <citation type="submission" date="2024-03" db="EMBL/GenBank/DDBJ databases">
        <authorList>
            <person name="Brejova B."/>
        </authorList>
    </citation>
    <scope>NUCLEOTIDE SEQUENCE [LARGE SCALE GENOMIC DNA]</scope>
    <source>
        <strain evidence="12 13">CBS 14171</strain>
    </source>
</reference>
<evidence type="ECO:0000256" key="5">
    <source>
        <dbReference type="ARBA" id="ARBA00022787"/>
    </source>
</evidence>
<dbReference type="Gene3D" id="2.40.30.10">
    <property type="entry name" value="Translation factors"/>
    <property type="match status" value="1"/>
</dbReference>
<organism evidence="12 13">
    <name type="scientific">Lodderomyces beijingensis</name>
    <dbReference type="NCBI Taxonomy" id="1775926"/>
    <lineage>
        <taxon>Eukaryota</taxon>
        <taxon>Fungi</taxon>
        <taxon>Dikarya</taxon>
        <taxon>Ascomycota</taxon>
        <taxon>Saccharomycotina</taxon>
        <taxon>Pichiomycetes</taxon>
        <taxon>Debaryomycetaceae</taxon>
        <taxon>Candida/Lodderomyces clade</taxon>
        <taxon>Lodderomyces</taxon>
    </lineage>
</organism>
<dbReference type="PROSITE" id="PS51384">
    <property type="entry name" value="FAD_FR"/>
    <property type="match status" value="1"/>
</dbReference>
<evidence type="ECO:0000256" key="10">
    <source>
        <dbReference type="SAM" id="MobiDB-lite"/>
    </source>
</evidence>
<gene>
    <name evidence="12" type="ORF">LODBEIA_P55490</name>
</gene>
<evidence type="ECO:0000256" key="4">
    <source>
        <dbReference type="ARBA" id="ARBA00022630"/>
    </source>
</evidence>
<dbReference type="CDD" id="cd06183">
    <property type="entry name" value="cyt_b5_reduct_like"/>
    <property type="match status" value="1"/>
</dbReference>
<protein>
    <recommendedName>
        <fullName evidence="11">FAD-binding FR-type domain-containing protein</fullName>
    </recommendedName>
</protein>
<accession>A0ABP0ZWM3</accession>
<keyword evidence="6" id="KW-0274">FAD</keyword>
<dbReference type="EMBL" id="OZ022411">
    <property type="protein sequence ID" value="CAK9441681.1"/>
    <property type="molecule type" value="Genomic_DNA"/>
</dbReference>
<evidence type="ECO:0000256" key="7">
    <source>
        <dbReference type="ARBA" id="ARBA00023002"/>
    </source>
</evidence>
<dbReference type="InterPro" id="IPR008333">
    <property type="entry name" value="Cbr1-like_FAD-bd_dom"/>
</dbReference>
<keyword evidence="4" id="KW-0285">Flavoprotein</keyword>
<evidence type="ECO:0000256" key="2">
    <source>
        <dbReference type="ARBA" id="ARBA00004294"/>
    </source>
</evidence>
<evidence type="ECO:0000256" key="6">
    <source>
        <dbReference type="ARBA" id="ARBA00022827"/>
    </source>
</evidence>
<dbReference type="Gene3D" id="3.40.50.80">
    <property type="entry name" value="Nucleotide-binding domain of ferredoxin-NADP reductase (FNR) module"/>
    <property type="match status" value="1"/>
</dbReference>
<name>A0ABP0ZWM3_9ASCO</name>
<keyword evidence="9" id="KW-0472">Membrane</keyword>
<feature type="region of interest" description="Disordered" evidence="10">
    <location>
        <begin position="34"/>
        <end position="64"/>
    </location>
</feature>
<dbReference type="InterPro" id="IPR001834">
    <property type="entry name" value="CBR-like"/>
</dbReference>
<evidence type="ECO:0000256" key="1">
    <source>
        <dbReference type="ARBA" id="ARBA00001974"/>
    </source>
</evidence>
<keyword evidence="7" id="KW-0560">Oxidoreductase</keyword>
<dbReference type="InterPro" id="IPR017927">
    <property type="entry name" value="FAD-bd_FR_type"/>
</dbReference>
<keyword evidence="8" id="KW-0496">Mitochondrion</keyword>
<dbReference type="GeneID" id="92210745"/>
<feature type="compositionally biased region" description="Basic and acidic residues" evidence="10">
    <location>
        <begin position="41"/>
        <end position="58"/>
    </location>
</feature>
<comment type="similarity">
    <text evidence="3">Belongs to the flavoprotein pyridine nucleotide cytochrome reductase family.</text>
</comment>
<sequence length="555" mass="63861">MSILVRSTRSLRPLAGRNSRLTRSSFVNFGHSLRLNSTKNNSHDQDDEKSTRDIAKRDDDEEAKNNLQEFKLKSTTSKSAPAPMEWNGMEKLMKSDMKPYIPKLQHQRATFEYPDLSNEDPYLKQMNKPKTVSRWSRYLPHMLTVVVVVWGAYTVKVWYFDSNKEEGEDSNDLLDPLVFHKFIIEHKEQIDDDHYLIEVVPKNSRWEYSFTASPGQKSLWDGSRIWSVEIKQPQINVVRSYTPLPLYFMKSEYTRSGEKKPLLKVFNPETDDIAKNGTMCFYIKRYANGEVSRYITDKSVGDELELRGPEIEYKFPYHPLNKVHQRPIFKDLPSKVSPDNGIDSLIHDQGYPKLDNIDFYAAGTGIVPILQVLFSKNPYLGHVNIHYFAQKQGELGANLTRFLLFLDKLDRIDMQMHFDNVKSTHFQVENVPVPKTPNFYTPKRVDEQAQASHLSEADALKLRMQVIEEEIPKPETVKKIIKSAEERGERYATALEQASVTSKEQKQPAALAIVCGPEGFVEYMAGPKDLVNRAQGQVTGVLGSKRWDNSNVYKL</sequence>
<keyword evidence="13" id="KW-1185">Reference proteome</keyword>
<dbReference type="InterPro" id="IPR039261">
    <property type="entry name" value="FNR_nucleotide-bd"/>
</dbReference>
<dbReference type="InterPro" id="IPR017938">
    <property type="entry name" value="Riboflavin_synthase-like_b-brl"/>
</dbReference>
<feature type="domain" description="FAD-binding FR-type" evidence="11">
    <location>
        <begin position="177"/>
        <end position="316"/>
    </location>
</feature>
<evidence type="ECO:0000313" key="12">
    <source>
        <dbReference type="EMBL" id="CAK9441681.1"/>
    </source>
</evidence>
<comment type="subcellular location">
    <subcellularLocation>
        <location evidence="2">Mitochondrion outer membrane</location>
    </subcellularLocation>
</comment>
<dbReference type="SUPFAM" id="SSF63380">
    <property type="entry name" value="Riboflavin synthase domain-like"/>
    <property type="match status" value="1"/>
</dbReference>
<evidence type="ECO:0000256" key="8">
    <source>
        <dbReference type="ARBA" id="ARBA00023128"/>
    </source>
</evidence>
<evidence type="ECO:0000256" key="9">
    <source>
        <dbReference type="ARBA" id="ARBA00023136"/>
    </source>
</evidence>
<comment type="cofactor">
    <cofactor evidence="1">
        <name>FAD</name>
        <dbReference type="ChEBI" id="CHEBI:57692"/>
    </cofactor>
</comment>
<dbReference type="PANTHER" id="PTHR19370">
    <property type="entry name" value="NADH-CYTOCHROME B5 REDUCTASE"/>
    <property type="match status" value="1"/>
</dbReference>
<dbReference type="PANTHER" id="PTHR19370:SF189">
    <property type="entry name" value="CYTOCHROME C MITOCHONDRIAL IMPORT FACTOR CYC2"/>
    <property type="match status" value="1"/>
</dbReference>
<evidence type="ECO:0000259" key="11">
    <source>
        <dbReference type="PROSITE" id="PS51384"/>
    </source>
</evidence>
<keyword evidence="5" id="KW-1000">Mitochondrion outer membrane</keyword>